<keyword evidence="3" id="KW-1185">Reference proteome</keyword>
<dbReference type="EMBL" id="BEXD01004332">
    <property type="protein sequence ID" value="GBC09832.1"/>
    <property type="molecule type" value="Genomic_DNA"/>
</dbReference>
<evidence type="ECO:0000313" key="3">
    <source>
        <dbReference type="Proteomes" id="UP000247702"/>
    </source>
</evidence>
<accession>A0A2Z6SHS0</accession>
<dbReference type="OrthoDB" id="422081at2759"/>
<dbReference type="Proteomes" id="UP000615446">
    <property type="component" value="Unassembled WGS sequence"/>
</dbReference>
<evidence type="ECO:0000313" key="2">
    <source>
        <dbReference type="EMBL" id="GES86384.1"/>
    </source>
</evidence>
<dbReference type="SUPFAM" id="SSF50630">
    <property type="entry name" value="Acid proteases"/>
    <property type="match status" value="1"/>
</dbReference>
<organism evidence="1 3">
    <name type="scientific">Rhizophagus clarus</name>
    <dbReference type="NCBI Taxonomy" id="94130"/>
    <lineage>
        <taxon>Eukaryota</taxon>
        <taxon>Fungi</taxon>
        <taxon>Fungi incertae sedis</taxon>
        <taxon>Mucoromycota</taxon>
        <taxon>Glomeromycotina</taxon>
        <taxon>Glomeromycetes</taxon>
        <taxon>Glomerales</taxon>
        <taxon>Glomeraceae</taxon>
        <taxon>Rhizophagus</taxon>
    </lineage>
</organism>
<dbReference type="EMBL" id="BLAL01000160">
    <property type="protein sequence ID" value="GES86384.1"/>
    <property type="molecule type" value="Genomic_DNA"/>
</dbReference>
<dbReference type="STRING" id="94130.A0A2Z6SHS0"/>
<sequence length="174" mass="20064">MIDDFCPINLDFIASDIKDEDLYETLSDRLGVEYLSEATREQELDKVIGILYGDYQRLFVTMTVELKGMMKNVHFLVNTGSPKTFICKDVLNKYNLTKIDPNEPIVVKLNDRQISVKVSPHDSRFHNINLLGTDYLHIYGAQIFVDFDEKYITMKFKTSPDPKKEGKSVVECLN</sequence>
<evidence type="ECO:0000313" key="1">
    <source>
        <dbReference type="EMBL" id="GBC09832.1"/>
    </source>
</evidence>
<dbReference type="Proteomes" id="UP000247702">
    <property type="component" value="Unassembled WGS sequence"/>
</dbReference>
<dbReference type="InterPro" id="IPR021109">
    <property type="entry name" value="Peptidase_aspartic_dom_sf"/>
</dbReference>
<protein>
    <submittedName>
        <fullName evidence="1">Uncharacterized protein</fullName>
    </submittedName>
</protein>
<name>A0A2Z6SHS0_9GLOM</name>
<gene>
    <name evidence="2" type="ORF">RCL2_001343800</name>
    <name evidence="1" type="ORF">RclHR1_09150003</name>
</gene>
<reference evidence="1 3" key="1">
    <citation type="submission" date="2017-11" db="EMBL/GenBank/DDBJ databases">
        <title>The genome of Rhizophagus clarus HR1 reveals common genetic basis of auxotrophy among arbuscular mycorrhizal fungi.</title>
        <authorList>
            <person name="Kobayashi Y."/>
        </authorList>
    </citation>
    <scope>NUCLEOTIDE SEQUENCE [LARGE SCALE GENOMIC DNA]</scope>
    <source>
        <strain evidence="1 3">HR1</strain>
    </source>
</reference>
<proteinExistence type="predicted"/>
<comment type="caution">
    <text evidence="1">The sequence shown here is derived from an EMBL/GenBank/DDBJ whole genome shotgun (WGS) entry which is preliminary data.</text>
</comment>
<dbReference type="AlphaFoldDB" id="A0A2Z6SHS0"/>
<reference evidence="2" key="2">
    <citation type="submission" date="2019-10" db="EMBL/GenBank/DDBJ databases">
        <title>Conservation and host-specific expression of non-tandemly repeated heterogenous ribosome RNA gene in arbuscular mycorrhizal fungi.</title>
        <authorList>
            <person name="Maeda T."/>
            <person name="Kobayashi Y."/>
            <person name="Nakagawa T."/>
            <person name="Ezawa T."/>
            <person name="Yamaguchi K."/>
            <person name="Bino T."/>
            <person name="Nishimoto Y."/>
            <person name="Shigenobu S."/>
            <person name="Kawaguchi M."/>
        </authorList>
    </citation>
    <scope>NUCLEOTIDE SEQUENCE</scope>
    <source>
        <strain evidence="2">HR1</strain>
    </source>
</reference>